<dbReference type="CDD" id="cd07505">
    <property type="entry name" value="HAD_BPGM-like"/>
    <property type="match status" value="1"/>
</dbReference>
<evidence type="ECO:0000313" key="7">
    <source>
        <dbReference type="Proteomes" id="UP000000583"/>
    </source>
</evidence>
<dbReference type="EMBL" id="AE002161">
    <property type="protein sequence ID" value="AAF73635.1"/>
    <property type="molecule type" value="Genomic_DNA"/>
</dbReference>
<dbReference type="PANTHER" id="PTHR46193">
    <property type="entry name" value="6-PHOSPHOGLUCONATE PHOSPHATASE"/>
    <property type="match status" value="1"/>
</dbReference>
<name>Q9K2C9_CHLPN</name>
<proteinExistence type="inferred from homology"/>
<evidence type="ECO:0000256" key="2">
    <source>
        <dbReference type="ARBA" id="ARBA00006171"/>
    </source>
</evidence>
<dbReference type="Gene3D" id="3.40.50.1000">
    <property type="entry name" value="HAD superfamily/HAD-like"/>
    <property type="match status" value="1"/>
</dbReference>
<dbReference type="SFLD" id="SFLDG01129">
    <property type="entry name" value="C1.5:_HAD__Beta-PGM__Phosphata"/>
    <property type="match status" value="1"/>
</dbReference>
<dbReference type="NCBIfam" id="TIGR01509">
    <property type="entry name" value="HAD-SF-IA-v3"/>
    <property type="match status" value="1"/>
</dbReference>
<dbReference type="InterPro" id="IPR023198">
    <property type="entry name" value="PGP-like_dom2"/>
</dbReference>
<evidence type="ECO:0000256" key="1">
    <source>
        <dbReference type="ARBA" id="ARBA00001946"/>
    </source>
</evidence>
<dbReference type="InterPro" id="IPR041492">
    <property type="entry name" value="HAD_2"/>
</dbReference>
<dbReference type="InterPro" id="IPR036412">
    <property type="entry name" value="HAD-like_sf"/>
</dbReference>
<dbReference type="KEGG" id="cpa:CP_0167"/>
<keyword evidence="4" id="KW-0460">Magnesium</keyword>
<evidence type="ECO:0000256" key="3">
    <source>
        <dbReference type="ARBA" id="ARBA00022723"/>
    </source>
</evidence>
<protein>
    <submittedName>
        <fullName evidence="6">Hydrolase, haloacid dehalogenase-like family</fullName>
    </submittedName>
</protein>
<reference evidence="6 7" key="1">
    <citation type="journal article" date="2000" name="Nucleic Acids Res.">
        <title>Genome sequences of Chlamydia trachomatis MoPn and Chlamydia pneumoniae AR39.</title>
        <authorList>
            <person name="Read T.D."/>
            <person name="Brunham R.C."/>
            <person name="Shen C."/>
            <person name="Gill S.R."/>
            <person name="Heidelberg J.F."/>
            <person name="White O."/>
            <person name="Hickey E.K."/>
            <person name="Peterson J.D."/>
            <person name="Utterback T.R."/>
            <person name="Berry K.J."/>
            <person name="Bass S."/>
            <person name="Linher K.D."/>
            <person name="Weidman J.F."/>
            <person name="Khouri H.M."/>
            <person name="Craven B."/>
            <person name="Bowman C."/>
            <person name="Dodson R.J."/>
            <person name="Gwinn M.L."/>
            <person name="Nelson W.C."/>
            <person name="DeBoy R.T."/>
            <person name="Kolonay J.F."/>
            <person name="McClarty G."/>
            <person name="Salzberg S.L."/>
            <person name="Eisen J.A."/>
            <person name="Fraser C.M."/>
        </authorList>
    </citation>
    <scope>NUCLEOTIDE SEQUENCE [LARGE SCALE GENOMIC DNA]</scope>
    <source>
        <strain evidence="6 7">AR39</strain>
    </source>
</reference>
<dbReference type="PANTHER" id="PTHR46193:SF18">
    <property type="entry name" value="HEXITOL PHOSPHATASE B"/>
    <property type="match status" value="1"/>
</dbReference>
<dbReference type="GO" id="GO:0046872">
    <property type="term" value="F:metal ion binding"/>
    <property type="evidence" value="ECO:0007669"/>
    <property type="project" value="UniProtKB-KW"/>
</dbReference>
<dbReference type="InterPro" id="IPR006439">
    <property type="entry name" value="HAD-SF_hydro_IA"/>
</dbReference>
<dbReference type="GO" id="GO:0016787">
    <property type="term" value="F:hydrolase activity"/>
    <property type="evidence" value="ECO:0007669"/>
    <property type="project" value="UniProtKB-KW"/>
</dbReference>
<comment type="similarity">
    <text evidence="2">Belongs to the HAD-like hydrolase superfamily. CbbY/CbbZ/Gph/YieH family.</text>
</comment>
<dbReference type="SUPFAM" id="SSF56784">
    <property type="entry name" value="HAD-like"/>
    <property type="match status" value="1"/>
</dbReference>
<dbReference type="InterPro" id="IPR023214">
    <property type="entry name" value="HAD_sf"/>
</dbReference>
<organism evidence="6 7">
    <name type="scientific">Chlamydia pneumoniae</name>
    <name type="common">Chlamydophila pneumoniae</name>
    <dbReference type="NCBI Taxonomy" id="83558"/>
    <lineage>
        <taxon>Bacteria</taxon>
        <taxon>Pseudomonadati</taxon>
        <taxon>Chlamydiota</taxon>
        <taxon>Chlamydiia</taxon>
        <taxon>Chlamydiales</taxon>
        <taxon>Chlamydiaceae</taxon>
        <taxon>Chlamydia/Chlamydophila group</taxon>
        <taxon>Chlamydia</taxon>
    </lineage>
</organism>
<evidence type="ECO:0000256" key="5">
    <source>
        <dbReference type="ARBA" id="ARBA00023277"/>
    </source>
</evidence>
<dbReference type="Gene3D" id="1.10.150.240">
    <property type="entry name" value="Putative phosphatase, domain 2"/>
    <property type="match status" value="1"/>
</dbReference>
<dbReference type="STRING" id="406984.CPK_ORF01098"/>
<evidence type="ECO:0000313" key="6">
    <source>
        <dbReference type="EMBL" id="AAF73635.1"/>
    </source>
</evidence>
<accession>Q9K2C9</accession>
<dbReference type="Proteomes" id="UP000000583">
    <property type="component" value="Chromosome"/>
</dbReference>
<gene>
    <name evidence="6" type="ordered locus">CP_0167</name>
</gene>
<keyword evidence="6" id="KW-0378">Hydrolase</keyword>
<comment type="cofactor">
    <cofactor evidence="1">
        <name>Mg(2+)</name>
        <dbReference type="ChEBI" id="CHEBI:18420"/>
    </cofactor>
</comment>
<sequence>MLVSDEFQLCLRSGMYLEDYDVFFFDLDGLLVDTEPCFYRAFLQACAEFSLEVHWDFSTYYSHTTLGTEIFSKKFIEQYPQAQEYMAEIFAKRLQIYYKSLEHAGPALMPGVEAFIELVLSLNKTFGVVTNSPRDATHTLRTMYPILNKFLFWVTRENYARPKPYGDSYDYAYRTFAREGMKVIGFEDSVKGLRALSKIPATLVCINSMAEITPEDYPELKGKEFFSYPSFDVLTEHCSQQKLL</sequence>
<dbReference type="Pfam" id="PF13419">
    <property type="entry name" value="HAD_2"/>
    <property type="match status" value="1"/>
</dbReference>
<dbReference type="SFLD" id="SFLDS00003">
    <property type="entry name" value="Haloacid_Dehalogenase"/>
    <property type="match status" value="1"/>
</dbReference>
<dbReference type="AlphaFoldDB" id="Q9K2C9"/>
<evidence type="ECO:0000256" key="4">
    <source>
        <dbReference type="ARBA" id="ARBA00022842"/>
    </source>
</evidence>
<dbReference type="eggNOG" id="COG0637">
    <property type="taxonomic scope" value="Bacteria"/>
</dbReference>
<dbReference type="InterPro" id="IPR051600">
    <property type="entry name" value="Beta-PGM-like"/>
</dbReference>
<keyword evidence="3" id="KW-0479">Metal-binding</keyword>
<keyword evidence="5" id="KW-0119">Carbohydrate metabolism</keyword>